<evidence type="ECO:0000313" key="2">
    <source>
        <dbReference type="Proteomes" id="UP000027265"/>
    </source>
</evidence>
<gene>
    <name evidence="1" type="ORF">JAAARDRAFT_179948</name>
</gene>
<dbReference type="HOGENOM" id="CLU_028134_0_0_1"/>
<keyword evidence="2" id="KW-1185">Reference proteome</keyword>
<evidence type="ECO:0000313" key="1">
    <source>
        <dbReference type="EMBL" id="KDQ56411.1"/>
    </source>
</evidence>
<dbReference type="OrthoDB" id="428577at2759"/>
<organism evidence="1 2">
    <name type="scientific">Jaapia argillacea MUCL 33604</name>
    <dbReference type="NCBI Taxonomy" id="933084"/>
    <lineage>
        <taxon>Eukaryota</taxon>
        <taxon>Fungi</taxon>
        <taxon>Dikarya</taxon>
        <taxon>Basidiomycota</taxon>
        <taxon>Agaricomycotina</taxon>
        <taxon>Agaricomycetes</taxon>
        <taxon>Agaricomycetidae</taxon>
        <taxon>Jaapiales</taxon>
        <taxon>Jaapiaceae</taxon>
        <taxon>Jaapia</taxon>
    </lineage>
</organism>
<dbReference type="InParanoid" id="A0A067Q1E2"/>
<sequence length="252" mass="28561">MKQIGKKPVIYLFPPKPMEIRVMLGLVPQWEFSALFPDVLVEQKALVASQGRVGQTVAWEVSAQPNGVIRDKNGMEVSYLYWEAEVRRADIIDSPPAIPPLSQSVGDEVFDPSHPILTPGNSVVLSTHSVPIYLDNALRALGLHIEARTSFITFWIPDFNEHPYVQLRFLPQQSYSVAAPLEITPRPDAILRVFMLWKGISEEDRRQPSCDQAASRADRPVDWWKDIVGIEDDERIPGDLFRVIEWGGMQVY</sequence>
<dbReference type="STRING" id="933084.A0A067Q1E2"/>
<name>A0A067Q1E2_9AGAM</name>
<protein>
    <submittedName>
        <fullName evidence="1">Uncharacterized protein</fullName>
    </submittedName>
</protein>
<accession>A0A067Q1E2</accession>
<dbReference type="AlphaFoldDB" id="A0A067Q1E2"/>
<dbReference type="EMBL" id="KL197722">
    <property type="protein sequence ID" value="KDQ56411.1"/>
    <property type="molecule type" value="Genomic_DNA"/>
</dbReference>
<proteinExistence type="predicted"/>
<dbReference type="Proteomes" id="UP000027265">
    <property type="component" value="Unassembled WGS sequence"/>
</dbReference>
<reference evidence="2" key="1">
    <citation type="journal article" date="2014" name="Proc. Natl. Acad. Sci. U.S.A.">
        <title>Extensive sampling of basidiomycete genomes demonstrates inadequacy of the white-rot/brown-rot paradigm for wood decay fungi.</title>
        <authorList>
            <person name="Riley R."/>
            <person name="Salamov A.A."/>
            <person name="Brown D.W."/>
            <person name="Nagy L.G."/>
            <person name="Floudas D."/>
            <person name="Held B.W."/>
            <person name="Levasseur A."/>
            <person name="Lombard V."/>
            <person name="Morin E."/>
            <person name="Otillar R."/>
            <person name="Lindquist E.A."/>
            <person name="Sun H."/>
            <person name="LaButti K.M."/>
            <person name="Schmutz J."/>
            <person name="Jabbour D."/>
            <person name="Luo H."/>
            <person name="Baker S.E."/>
            <person name="Pisabarro A.G."/>
            <person name="Walton J.D."/>
            <person name="Blanchette R.A."/>
            <person name="Henrissat B."/>
            <person name="Martin F."/>
            <person name="Cullen D."/>
            <person name="Hibbett D.S."/>
            <person name="Grigoriev I.V."/>
        </authorList>
    </citation>
    <scope>NUCLEOTIDE SEQUENCE [LARGE SCALE GENOMIC DNA]</scope>
    <source>
        <strain evidence="2">MUCL 33604</strain>
    </source>
</reference>